<feature type="compositionally biased region" description="Polar residues" evidence="1">
    <location>
        <begin position="96"/>
        <end position="127"/>
    </location>
</feature>
<evidence type="ECO:0000313" key="3">
    <source>
        <dbReference type="Proteomes" id="UP000654345"/>
    </source>
</evidence>
<feature type="compositionally biased region" description="Low complexity" evidence="1">
    <location>
        <begin position="278"/>
        <end position="289"/>
    </location>
</feature>
<accession>A0ABQ3URX6</accession>
<dbReference type="RefSeq" id="WP_201372045.1">
    <property type="nucleotide sequence ID" value="NZ_BNJG01000001.1"/>
</dbReference>
<feature type="compositionally biased region" description="Basic and acidic residues" evidence="1">
    <location>
        <begin position="1"/>
        <end position="10"/>
    </location>
</feature>
<protein>
    <submittedName>
        <fullName evidence="2">Uncharacterized protein</fullName>
    </submittedName>
</protein>
<reference evidence="2 3" key="1">
    <citation type="journal article" date="2021" name="Int. J. Syst. Evol. Microbiol.">
        <title>Reticulibacter mediterranei gen. nov., sp. nov., within the new family Reticulibacteraceae fam. nov., and Ktedonospora formicarum gen. nov., sp. nov., Ktedonobacter robiniae sp. nov., Dictyobacter formicarum sp. nov. and Dictyobacter arantiisoli sp. nov., belonging to the class Ktedonobacteria.</title>
        <authorList>
            <person name="Yabe S."/>
            <person name="Zheng Y."/>
            <person name="Wang C.M."/>
            <person name="Sakai Y."/>
            <person name="Abe K."/>
            <person name="Yokota A."/>
            <person name="Donadio S."/>
            <person name="Cavaletti L."/>
            <person name="Monciardini P."/>
        </authorList>
    </citation>
    <scope>NUCLEOTIDE SEQUENCE [LARGE SCALE GENOMIC DNA]</scope>
    <source>
        <strain evidence="2 3">SOSP1-30</strain>
    </source>
</reference>
<dbReference type="Proteomes" id="UP000654345">
    <property type="component" value="Unassembled WGS sequence"/>
</dbReference>
<feature type="compositionally biased region" description="Polar residues" evidence="1">
    <location>
        <begin position="188"/>
        <end position="205"/>
    </location>
</feature>
<organism evidence="2 3">
    <name type="scientific">Ktedonobacter robiniae</name>
    <dbReference type="NCBI Taxonomy" id="2778365"/>
    <lineage>
        <taxon>Bacteria</taxon>
        <taxon>Bacillati</taxon>
        <taxon>Chloroflexota</taxon>
        <taxon>Ktedonobacteria</taxon>
        <taxon>Ktedonobacterales</taxon>
        <taxon>Ktedonobacteraceae</taxon>
        <taxon>Ktedonobacter</taxon>
    </lineage>
</organism>
<feature type="compositionally biased region" description="Basic and acidic residues" evidence="1">
    <location>
        <begin position="268"/>
        <end position="277"/>
    </location>
</feature>
<feature type="compositionally biased region" description="Polar residues" evidence="1">
    <location>
        <begin position="233"/>
        <end position="264"/>
    </location>
</feature>
<proteinExistence type="predicted"/>
<evidence type="ECO:0000313" key="2">
    <source>
        <dbReference type="EMBL" id="GHO55458.1"/>
    </source>
</evidence>
<feature type="compositionally biased region" description="Basic and acidic residues" evidence="1">
    <location>
        <begin position="303"/>
        <end position="312"/>
    </location>
</feature>
<sequence>MENEYQRDQNLDGELGGGSQRDQNLEGELGGGSQRDLGTEQGTEKKGLFERAKEVFQKPSERHDQDVTQSDVPQRDEDLAGRSWQGDAGAYERDQGVTQRPLQGDVTQQQNINQEPLQSGIPQQGQDVSGVGQRDVYQHDRDVGQTPLTGGTQRDQDVNQSPLSGGMQRDQDVIQMPPAGGMQRDQDVTQTPGVQQGPDITSGSAQRDVYERDQNLNQGQGPLTGRDRDVTQNRDVSQAPWSGQQFDNQPEENYSTGTTQQTESGFDLIRERDDEPRSAGSTGATGVTGNEPYTQRGAQGDITENRPLKPKDIPMIGLTGRRTNLRASLGIPMTPAPNAEK</sequence>
<comment type="caution">
    <text evidence="2">The sequence shown here is derived from an EMBL/GenBank/DDBJ whole genome shotgun (WGS) entry which is preliminary data.</text>
</comment>
<feature type="region of interest" description="Disordered" evidence="1">
    <location>
        <begin position="1"/>
        <end position="321"/>
    </location>
</feature>
<gene>
    <name evidence="2" type="ORF">KSB_39330</name>
</gene>
<feature type="compositionally biased region" description="Basic and acidic residues" evidence="1">
    <location>
        <begin position="42"/>
        <end position="66"/>
    </location>
</feature>
<evidence type="ECO:0000256" key="1">
    <source>
        <dbReference type="SAM" id="MobiDB-lite"/>
    </source>
</evidence>
<name>A0ABQ3URX6_9CHLR</name>
<dbReference type="EMBL" id="BNJG01000001">
    <property type="protein sequence ID" value="GHO55458.1"/>
    <property type="molecule type" value="Genomic_DNA"/>
</dbReference>
<keyword evidence="3" id="KW-1185">Reference proteome</keyword>
<feature type="compositionally biased region" description="Polar residues" evidence="1">
    <location>
        <begin position="146"/>
        <end position="163"/>
    </location>
</feature>